<evidence type="ECO:0000256" key="1">
    <source>
        <dbReference type="ARBA" id="ARBA00022679"/>
    </source>
</evidence>
<sequence>MSQALLTSRMATMADVPALSELMQLSIATLQKGFLTEEQIGASRAVMGLDTQLVRDGTYFMIEEQGRLAGCGGWSRRATLYGGDHSTSLRDPELLDPAKDAARVRAMYTHPNFARRGVGRLILSLCEAAAIQDGFARAEMMATLSGKPLYVACGYTPIETIEADVDGIKVPLVRMGKVLEATKASV</sequence>
<dbReference type="OrthoDB" id="118465at2"/>
<proteinExistence type="predicted"/>
<dbReference type="PANTHER" id="PTHR43877">
    <property type="entry name" value="AMINOALKYLPHOSPHONATE N-ACETYLTRANSFERASE-RELATED-RELATED"/>
    <property type="match status" value="1"/>
</dbReference>
<evidence type="ECO:0000259" key="3">
    <source>
        <dbReference type="PROSITE" id="PS51186"/>
    </source>
</evidence>
<protein>
    <submittedName>
        <fullName evidence="4">GNAT family N-acetyltransferase</fullName>
    </submittedName>
</protein>
<feature type="domain" description="N-acetyltransferase" evidence="3">
    <location>
        <begin position="6"/>
        <end position="180"/>
    </location>
</feature>
<keyword evidence="2" id="KW-0012">Acyltransferase</keyword>
<dbReference type="InterPro" id="IPR016181">
    <property type="entry name" value="Acyl_CoA_acyltransferase"/>
</dbReference>
<dbReference type="CDD" id="cd04301">
    <property type="entry name" value="NAT_SF"/>
    <property type="match status" value="1"/>
</dbReference>
<comment type="caution">
    <text evidence="4">The sequence shown here is derived from an EMBL/GenBank/DDBJ whole genome shotgun (WGS) entry which is preliminary data.</text>
</comment>
<dbReference type="SUPFAM" id="SSF55729">
    <property type="entry name" value="Acyl-CoA N-acyltransferases (Nat)"/>
    <property type="match status" value="1"/>
</dbReference>
<dbReference type="GO" id="GO:0016747">
    <property type="term" value="F:acyltransferase activity, transferring groups other than amino-acyl groups"/>
    <property type="evidence" value="ECO:0007669"/>
    <property type="project" value="InterPro"/>
</dbReference>
<dbReference type="Proteomes" id="UP000460561">
    <property type="component" value="Unassembled WGS sequence"/>
</dbReference>
<name>A0A845ACG2_9SPHN</name>
<dbReference type="Pfam" id="PF00583">
    <property type="entry name" value="Acetyltransf_1"/>
    <property type="match status" value="1"/>
</dbReference>
<evidence type="ECO:0000313" key="4">
    <source>
        <dbReference type="EMBL" id="MXP24868.1"/>
    </source>
</evidence>
<dbReference type="PROSITE" id="PS51186">
    <property type="entry name" value="GNAT"/>
    <property type="match status" value="1"/>
</dbReference>
<dbReference type="PANTHER" id="PTHR43877:SF1">
    <property type="entry name" value="ACETYLTRANSFERASE"/>
    <property type="match status" value="1"/>
</dbReference>
<dbReference type="InterPro" id="IPR050832">
    <property type="entry name" value="Bact_Acetyltransf"/>
</dbReference>
<dbReference type="RefSeq" id="WP_160738058.1">
    <property type="nucleotide sequence ID" value="NZ_WTYQ01000001.1"/>
</dbReference>
<keyword evidence="5" id="KW-1185">Reference proteome</keyword>
<reference evidence="4 5" key="1">
    <citation type="submission" date="2019-12" db="EMBL/GenBank/DDBJ databases">
        <title>Genomic-based taxomic classification of the family Erythrobacteraceae.</title>
        <authorList>
            <person name="Xu L."/>
        </authorList>
    </citation>
    <scope>NUCLEOTIDE SEQUENCE [LARGE SCALE GENOMIC DNA]</scope>
    <source>
        <strain evidence="4 5">DSM 18604</strain>
    </source>
</reference>
<dbReference type="Gene3D" id="3.40.630.30">
    <property type="match status" value="1"/>
</dbReference>
<evidence type="ECO:0000313" key="5">
    <source>
        <dbReference type="Proteomes" id="UP000460561"/>
    </source>
</evidence>
<organism evidence="4 5">
    <name type="scientific">Altericroceibacterium indicum</name>
    <dbReference type="NCBI Taxonomy" id="374177"/>
    <lineage>
        <taxon>Bacteria</taxon>
        <taxon>Pseudomonadati</taxon>
        <taxon>Pseudomonadota</taxon>
        <taxon>Alphaproteobacteria</taxon>
        <taxon>Sphingomonadales</taxon>
        <taxon>Erythrobacteraceae</taxon>
        <taxon>Altericroceibacterium</taxon>
    </lineage>
</organism>
<dbReference type="AlphaFoldDB" id="A0A845ACG2"/>
<evidence type="ECO:0000256" key="2">
    <source>
        <dbReference type="ARBA" id="ARBA00023315"/>
    </source>
</evidence>
<dbReference type="EMBL" id="WTYQ01000001">
    <property type="protein sequence ID" value="MXP24868.1"/>
    <property type="molecule type" value="Genomic_DNA"/>
</dbReference>
<accession>A0A845ACG2</accession>
<gene>
    <name evidence="4" type="ORF">GRI39_02255</name>
</gene>
<dbReference type="InterPro" id="IPR000182">
    <property type="entry name" value="GNAT_dom"/>
</dbReference>
<keyword evidence="1 4" id="KW-0808">Transferase</keyword>